<accession>A0A1J9Q7Z8</accession>
<dbReference type="EMBL" id="LGRN01000421">
    <property type="protein sequence ID" value="OJD12311.1"/>
    <property type="molecule type" value="Genomic_DNA"/>
</dbReference>
<feature type="compositionally biased region" description="Basic and acidic residues" evidence="1">
    <location>
        <begin position="8"/>
        <end position="22"/>
    </location>
</feature>
<comment type="caution">
    <text evidence="2">The sequence shown here is derived from an EMBL/GenBank/DDBJ whole genome shotgun (WGS) entry which is preliminary data.</text>
</comment>
<evidence type="ECO:0000313" key="2">
    <source>
        <dbReference type="EMBL" id="OJD12311.1"/>
    </source>
</evidence>
<keyword evidence="3" id="KW-1185">Reference proteome</keyword>
<feature type="region of interest" description="Disordered" evidence="1">
    <location>
        <begin position="1"/>
        <end position="52"/>
    </location>
</feature>
<dbReference type="Proteomes" id="UP000182235">
    <property type="component" value="Unassembled WGS sequence"/>
</dbReference>
<evidence type="ECO:0000313" key="3">
    <source>
        <dbReference type="Proteomes" id="UP000182235"/>
    </source>
</evidence>
<proteinExistence type="predicted"/>
<dbReference type="VEuPathDB" id="FungiDB:AJ78_07070"/>
<feature type="non-terminal residue" evidence="2">
    <location>
        <position position="1"/>
    </location>
</feature>
<dbReference type="AlphaFoldDB" id="A0A1J9Q7Z8"/>
<sequence length="52" mass="5587">QAQGRQTRTGEVKPDTGERQGRNGEGAGQRAQSGRVDSNRNNTTIKKAKTSC</sequence>
<protein>
    <submittedName>
        <fullName evidence="2">Uncharacterized protein</fullName>
    </submittedName>
</protein>
<evidence type="ECO:0000256" key="1">
    <source>
        <dbReference type="SAM" id="MobiDB-lite"/>
    </source>
</evidence>
<name>A0A1J9Q7Z8_9EURO</name>
<feature type="compositionally biased region" description="Polar residues" evidence="1">
    <location>
        <begin position="30"/>
        <end position="45"/>
    </location>
</feature>
<organism evidence="2 3">
    <name type="scientific">Emergomyces pasteurianus Ep9510</name>
    <dbReference type="NCBI Taxonomy" id="1447872"/>
    <lineage>
        <taxon>Eukaryota</taxon>
        <taxon>Fungi</taxon>
        <taxon>Dikarya</taxon>
        <taxon>Ascomycota</taxon>
        <taxon>Pezizomycotina</taxon>
        <taxon>Eurotiomycetes</taxon>
        <taxon>Eurotiomycetidae</taxon>
        <taxon>Onygenales</taxon>
        <taxon>Ajellomycetaceae</taxon>
        <taxon>Emergomyces</taxon>
    </lineage>
</organism>
<gene>
    <name evidence="2" type="ORF">AJ78_07070</name>
</gene>
<reference evidence="2 3" key="1">
    <citation type="submission" date="2015-07" db="EMBL/GenBank/DDBJ databases">
        <title>Emmonsia species relationships and genome sequence.</title>
        <authorList>
            <consortium name="The Broad Institute Genomics Platform"/>
            <person name="Cuomo C.A."/>
            <person name="Munoz J.F."/>
            <person name="Imamovic A."/>
            <person name="Priest M.E."/>
            <person name="Young S."/>
            <person name="Clay O.K."/>
            <person name="McEwen J.G."/>
        </authorList>
    </citation>
    <scope>NUCLEOTIDE SEQUENCE [LARGE SCALE GENOMIC DNA]</scope>
    <source>
        <strain evidence="2 3">UAMH 9510</strain>
    </source>
</reference>